<dbReference type="eggNOG" id="ENOG50348WP">
    <property type="taxonomic scope" value="Bacteria"/>
</dbReference>
<dbReference type="EMBL" id="JNBY01000104">
    <property type="protein sequence ID" value="KDN82725.1"/>
    <property type="molecule type" value="Genomic_DNA"/>
</dbReference>
<evidence type="ECO:0000313" key="3">
    <source>
        <dbReference type="EMBL" id="KDN82725.1"/>
    </source>
</evidence>
<evidence type="ECO:0000256" key="1">
    <source>
        <dbReference type="SAM" id="MobiDB-lite"/>
    </source>
</evidence>
<organism evidence="3 4">
    <name type="scientific">Kitasatospora cheerisanensis KCTC 2395</name>
    <dbReference type="NCBI Taxonomy" id="1348663"/>
    <lineage>
        <taxon>Bacteria</taxon>
        <taxon>Bacillati</taxon>
        <taxon>Actinomycetota</taxon>
        <taxon>Actinomycetes</taxon>
        <taxon>Kitasatosporales</taxon>
        <taxon>Streptomycetaceae</taxon>
        <taxon>Kitasatospora</taxon>
    </lineage>
</organism>
<comment type="caution">
    <text evidence="3">The sequence shown here is derived from an EMBL/GenBank/DDBJ whole genome shotgun (WGS) entry which is preliminary data.</text>
</comment>
<reference evidence="3 4" key="1">
    <citation type="submission" date="2014-05" db="EMBL/GenBank/DDBJ databases">
        <title>Draft Genome Sequence of Kitasatospora cheerisanensis KCTC 2395.</title>
        <authorList>
            <person name="Nam D.H."/>
        </authorList>
    </citation>
    <scope>NUCLEOTIDE SEQUENCE [LARGE SCALE GENOMIC DNA]</scope>
    <source>
        <strain evidence="3 4">KCTC 2395</strain>
    </source>
</reference>
<keyword evidence="2" id="KW-0472">Membrane</keyword>
<feature type="region of interest" description="Disordered" evidence="1">
    <location>
        <begin position="1"/>
        <end position="31"/>
    </location>
</feature>
<proteinExistence type="predicted"/>
<sequence length="398" mass="41550">MGRGRGAGRGQGRRRDGRRVPVGNSSAHRQERSVRIVNLTRRSELTLRVADVTQCSRRLAELESANPLPVRGAGEVVAALCRSSVWGFCHVCSAHRRRVRAGRIRARAAAARLRRRRGRAGQTREGEGGDSRTRPERRAVEHGEGARRGVAEQGGVARPAGRRGAHRHRRRGGRRAAGEPGEGAGRQVRDQGRRQAGHRLGAAGRRGRARPGLPLTTLIGLEAMSAEVTCPANGQPTAKVTAPAKLTVLGQSVTVGLNSPTHVDVPAIGSVDVEFSKKTVTSSTAAASALEVQVAVNPLNLNVAKVNGKVTVASVSCEKPVPAAVPAAATSPAPSGPAGSASPTAQNRTAPKESGEELAYTGSSGSTALAAGGFTLLLAGGAAVWMTRRRRAAHARHR</sequence>
<feature type="compositionally biased region" description="Low complexity" evidence="1">
    <location>
        <begin position="326"/>
        <end position="345"/>
    </location>
</feature>
<gene>
    <name evidence="3" type="ORF">KCH_56400</name>
</gene>
<feature type="compositionally biased region" description="Basic residues" evidence="1">
    <location>
        <begin position="160"/>
        <end position="174"/>
    </location>
</feature>
<keyword evidence="2" id="KW-1133">Transmembrane helix</keyword>
<evidence type="ECO:0000256" key="2">
    <source>
        <dbReference type="SAM" id="Phobius"/>
    </source>
</evidence>
<keyword evidence="2" id="KW-0812">Transmembrane</keyword>
<dbReference type="PATRIC" id="fig|1348663.4.peg.5460"/>
<dbReference type="NCBIfam" id="TIGR01167">
    <property type="entry name" value="LPXTG_anchor"/>
    <property type="match status" value="1"/>
</dbReference>
<feature type="compositionally biased region" description="Basic and acidic residues" evidence="1">
    <location>
        <begin position="122"/>
        <end position="150"/>
    </location>
</feature>
<keyword evidence="4" id="KW-1185">Reference proteome</keyword>
<name>A0A066YXU8_9ACTN</name>
<evidence type="ECO:0000313" key="4">
    <source>
        <dbReference type="Proteomes" id="UP000027178"/>
    </source>
</evidence>
<protein>
    <recommendedName>
        <fullName evidence="5">Gram-positive cocci surface proteins LPxTG domain-containing protein</fullName>
    </recommendedName>
</protein>
<feature type="compositionally biased region" description="Basic residues" evidence="1">
    <location>
        <begin position="110"/>
        <end position="119"/>
    </location>
</feature>
<accession>A0A066YXU8</accession>
<dbReference type="Proteomes" id="UP000027178">
    <property type="component" value="Unassembled WGS sequence"/>
</dbReference>
<dbReference type="AlphaFoldDB" id="A0A066YXU8"/>
<feature type="compositionally biased region" description="Gly residues" evidence="1">
    <location>
        <begin position="1"/>
        <end position="10"/>
    </location>
</feature>
<evidence type="ECO:0008006" key="5">
    <source>
        <dbReference type="Google" id="ProtNLM"/>
    </source>
</evidence>
<feature type="transmembrane region" description="Helical" evidence="2">
    <location>
        <begin position="368"/>
        <end position="387"/>
    </location>
</feature>
<feature type="region of interest" description="Disordered" evidence="1">
    <location>
        <begin position="110"/>
        <end position="211"/>
    </location>
</feature>
<dbReference type="HOGENOM" id="CLU_692194_0_0_11"/>
<feature type="region of interest" description="Disordered" evidence="1">
    <location>
        <begin position="326"/>
        <end position="361"/>
    </location>
</feature>